<name>A0A172ZKC6_9BACL</name>
<dbReference type="Proteomes" id="UP000078148">
    <property type="component" value="Chromosome"/>
</dbReference>
<evidence type="ECO:0000313" key="2">
    <source>
        <dbReference type="Proteomes" id="UP000078148"/>
    </source>
</evidence>
<reference evidence="2" key="1">
    <citation type="submission" date="2015-10" db="EMBL/GenBank/DDBJ databases">
        <title>Genome of Paenibacillus bovis sp. nov.</title>
        <authorList>
            <person name="Wu Z."/>
            <person name="Gao C."/>
            <person name="Liu Z."/>
            <person name="Zheng H."/>
        </authorList>
    </citation>
    <scope>NUCLEOTIDE SEQUENCE [LARGE SCALE GENOMIC DNA]</scope>
    <source>
        <strain evidence="2">BD3526</strain>
    </source>
</reference>
<proteinExistence type="predicted"/>
<dbReference type="RefSeq" id="WP_060535955.1">
    <property type="nucleotide sequence ID" value="NZ_CP013023.1"/>
</dbReference>
<organism evidence="1 2">
    <name type="scientific">Paenibacillus bovis</name>
    <dbReference type="NCBI Taxonomy" id="1616788"/>
    <lineage>
        <taxon>Bacteria</taxon>
        <taxon>Bacillati</taxon>
        <taxon>Bacillota</taxon>
        <taxon>Bacilli</taxon>
        <taxon>Bacillales</taxon>
        <taxon>Paenibacillaceae</taxon>
        <taxon>Paenibacillus</taxon>
    </lineage>
</organism>
<dbReference type="EMBL" id="CP013023">
    <property type="protein sequence ID" value="ANF97862.1"/>
    <property type="molecule type" value="Genomic_DNA"/>
</dbReference>
<protein>
    <submittedName>
        <fullName evidence="1">Uncharacterized protein</fullName>
    </submittedName>
</protein>
<dbReference type="OrthoDB" id="1860840at2"/>
<evidence type="ECO:0000313" key="1">
    <source>
        <dbReference type="EMBL" id="ANF97862.1"/>
    </source>
</evidence>
<sequence length="115" mass="13224">MGVSKKGKRRIVCLNRDFYWYVTPDWEDAGQVKLHIISEDKQFIAAYNMGQSCQLDSSPFIVIQGKQFEGIVMENGCYKRILTPVWEDDTVITPDIVARIIVWCFSVKEVVTFAV</sequence>
<gene>
    <name evidence="1" type="ORF">AR543_18810</name>
</gene>
<reference evidence="1 2" key="2">
    <citation type="journal article" date="2016" name="Int. J. Syst. Evol. Microbiol.">
        <title>Paenibacillus bovis sp. nov., isolated from raw yak (Bos grunniens) milk.</title>
        <authorList>
            <person name="Gao C."/>
            <person name="Han J."/>
            <person name="Liu Z."/>
            <person name="Xu X."/>
            <person name="Hang F."/>
            <person name="Wu Z."/>
        </authorList>
    </citation>
    <scope>NUCLEOTIDE SEQUENCE [LARGE SCALE GENOMIC DNA]</scope>
    <source>
        <strain evidence="1 2">BD3526</strain>
    </source>
</reference>
<dbReference type="STRING" id="1616788.AR543_18810"/>
<dbReference type="AlphaFoldDB" id="A0A172ZKC6"/>
<keyword evidence="2" id="KW-1185">Reference proteome</keyword>
<accession>A0A172ZKC6</accession>
<dbReference type="KEGG" id="pbv:AR543_18810"/>